<dbReference type="Pfam" id="PF02098">
    <property type="entry name" value="His_binding"/>
    <property type="match status" value="1"/>
</dbReference>
<proteinExistence type="predicted"/>
<evidence type="ECO:0000313" key="2">
    <source>
        <dbReference type="Proteomes" id="UP001321473"/>
    </source>
</evidence>
<keyword evidence="2" id="KW-1185">Reference proteome</keyword>
<sequence length="291" mass="33162">MIERNIERRRGLCWLRPGSDRGITATPSQPYTAARLQRITLYSARFFTCQAIHSNTKASQPASRKGRVNSARIISLHSRGAAVRSQTKGTMAATTTTNLPLLCVLIAMVCLLSTADTNLPELKPYLSEHQDSFKALSQPRYFVMLQRSFEHDPGFFWDGDCIYGRMFDIYPEEKCVMGIVLHWSSSSNTIVNRTVYTTVETTEGYSLGNAYTSSPMSIKILSLQYIYLASEYENCDLLRVPHRDNGCEMWVLLDKIEEVNSLCFFIYDLLCGAQKFVTYDQEKCRNKTIIY</sequence>
<dbReference type="InterPro" id="IPR002970">
    <property type="entry name" value="Tick_his-bd"/>
</dbReference>
<dbReference type="Proteomes" id="UP001321473">
    <property type="component" value="Unassembled WGS sequence"/>
</dbReference>
<dbReference type="EMBL" id="JARKHS020026940">
    <property type="protein sequence ID" value="KAK8765853.1"/>
    <property type="molecule type" value="Genomic_DNA"/>
</dbReference>
<name>A0AAQ4DTR3_AMBAM</name>
<dbReference type="GO" id="GO:0030682">
    <property type="term" value="P:symbiont-mediated perturbation of host defenses"/>
    <property type="evidence" value="ECO:0007669"/>
    <property type="project" value="InterPro"/>
</dbReference>
<gene>
    <name evidence="1" type="ORF">V5799_007366</name>
</gene>
<reference evidence="1 2" key="1">
    <citation type="journal article" date="2023" name="Arcadia Sci">
        <title>De novo assembly of a long-read Amblyomma americanum tick genome.</title>
        <authorList>
            <person name="Chou S."/>
            <person name="Poskanzer K.E."/>
            <person name="Rollins M."/>
            <person name="Thuy-Boun P.S."/>
        </authorList>
    </citation>
    <scope>NUCLEOTIDE SEQUENCE [LARGE SCALE GENOMIC DNA]</scope>
    <source>
        <strain evidence="1">F_SG_1</strain>
        <tissue evidence="1">Salivary glands</tissue>
    </source>
</reference>
<dbReference type="AlphaFoldDB" id="A0AAQ4DTR3"/>
<evidence type="ECO:0000313" key="1">
    <source>
        <dbReference type="EMBL" id="KAK8765853.1"/>
    </source>
</evidence>
<dbReference type="Gene3D" id="2.40.128.20">
    <property type="match status" value="1"/>
</dbReference>
<comment type="caution">
    <text evidence="1">The sequence shown here is derived from an EMBL/GenBank/DDBJ whole genome shotgun (WGS) entry which is preliminary data.</text>
</comment>
<dbReference type="InterPro" id="IPR012674">
    <property type="entry name" value="Calycin"/>
</dbReference>
<evidence type="ECO:0008006" key="3">
    <source>
        <dbReference type="Google" id="ProtNLM"/>
    </source>
</evidence>
<dbReference type="SUPFAM" id="SSF50814">
    <property type="entry name" value="Lipocalins"/>
    <property type="match status" value="1"/>
</dbReference>
<dbReference type="GO" id="GO:0043176">
    <property type="term" value="F:amine binding"/>
    <property type="evidence" value="ECO:0007669"/>
    <property type="project" value="InterPro"/>
</dbReference>
<protein>
    <recommendedName>
        <fullName evidence="3">Lipocalin</fullName>
    </recommendedName>
</protein>
<organism evidence="1 2">
    <name type="scientific">Amblyomma americanum</name>
    <name type="common">Lone star tick</name>
    <dbReference type="NCBI Taxonomy" id="6943"/>
    <lineage>
        <taxon>Eukaryota</taxon>
        <taxon>Metazoa</taxon>
        <taxon>Ecdysozoa</taxon>
        <taxon>Arthropoda</taxon>
        <taxon>Chelicerata</taxon>
        <taxon>Arachnida</taxon>
        <taxon>Acari</taxon>
        <taxon>Parasitiformes</taxon>
        <taxon>Ixodida</taxon>
        <taxon>Ixodoidea</taxon>
        <taxon>Ixodidae</taxon>
        <taxon>Amblyomminae</taxon>
        <taxon>Amblyomma</taxon>
    </lineage>
</organism>
<accession>A0AAQ4DTR3</accession>